<evidence type="ECO:0000256" key="5">
    <source>
        <dbReference type="ARBA" id="ARBA00023136"/>
    </source>
</evidence>
<accession>A0A0X8FEL3</accession>
<dbReference type="RefSeq" id="WP_060778246.1">
    <property type="nucleotide sequence ID" value="NZ_CAJHLF010000002.1"/>
</dbReference>
<sequence>MAIIISSISQGLMWAILAFGVYLSFRILDIADMSAEGSFPLGAAVCAKLIISGFHPILATLIAFFAGMLAGAVNGFMINKMHIPALLSGILTMTGLYSVNIRIMGQANTPLLGEASLMDILYRLGLDSTMASLIVSSIFVVLVIFILVVFMNTEYGLSLRATGDNPLMAEANGIRTDQMKLVGLMISNGLIALSGAIICQNNGYADIAMGTGTIVIGLAAVIIGEVICRNLSFGKRLVTIALGAVIYRLIIDFIMQQQIIPVLPSDIKILSSLALAIILFAPYAKSQIDRKKNQNK</sequence>
<dbReference type="PANTHER" id="PTHR32196">
    <property type="entry name" value="ABC TRANSPORTER PERMEASE PROTEIN YPHD-RELATED-RELATED"/>
    <property type="match status" value="1"/>
</dbReference>
<organism evidence="8 9">
    <name type="scientific">Aerococcus urinae</name>
    <dbReference type="NCBI Taxonomy" id="1376"/>
    <lineage>
        <taxon>Bacteria</taxon>
        <taxon>Bacillati</taxon>
        <taxon>Bacillota</taxon>
        <taxon>Bacilli</taxon>
        <taxon>Lactobacillales</taxon>
        <taxon>Aerococcaceae</taxon>
        <taxon>Aerococcus</taxon>
    </lineage>
</organism>
<evidence type="ECO:0000256" key="4">
    <source>
        <dbReference type="ARBA" id="ARBA00022989"/>
    </source>
</evidence>
<feature type="transmembrane region" description="Helical" evidence="6">
    <location>
        <begin position="181"/>
        <end position="198"/>
    </location>
</feature>
<dbReference type="OrthoDB" id="9778389at2"/>
<comment type="subcellular location">
    <subcellularLocation>
        <location evidence="1">Cell membrane</location>
        <topology evidence="1">Multi-pass membrane protein</topology>
    </subcellularLocation>
</comment>
<keyword evidence="5 6" id="KW-0472">Membrane</keyword>
<feature type="transmembrane region" description="Helical" evidence="6">
    <location>
        <begin position="124"/>
        <end position="150"/>
    </location>
</feature>
<reference evidence="8 9" key="1">
    <citation type="submission" date="2020-12" db="EMBL/GenBank/DDBJ databases">
        <title>FDA dAtabase for Regulatory Grade micrObial Sequences (FDA-ARGOS): Supporting development and validation of Infectious Disease Dx tests.</title>
        <authorList>
            <person name="Sproer C."/>
            <person name="Gronow S."/>
            <person name="Severitt S."/>
            <person name="Schroder I."/>
            <person name="Tallon L."/>
            <person name="Sadzewicz L."/>
            <person name="Zhao X."/>
            <person name="Boylan J."/>
            <person name="Ott S."/>
            <person name="Bowen H."/>
            <person name="Vavikolanu K."/>
            <person name="Mehta A."/>
            <person name="Aluvathingal J."/>
            <person name="Nadendla S."/>
            <person name="Lowell S."/>
            <person name="Myers T."/>
            <person name="Yan Y."/>
            <person name="Sichtig H."/>
        </authorList>
    </citation>
    <scope>NUCLEOTIDE SEQUENCE [LARGE SCALE GENOMIC DNA]</scope>
    <source>
        <strain evidence="8 9">FDAARGOS_911</strain>
    </source>
</reference>
<dbReference type="CDD" id="cd06574">
    <property type="entry name" value="TM_PBP1_branched-chain-AA_like"/>
    <property type="match status" value="1"/>
</dbReference>
<evidence type="ECO:0000256" key="1">
    <source>
        <dbReference type="ARBA" id="ARBA00004651"/>
    </source>
</evidence>
<gene>
    <name evidence="8" type="ORF">I6G68_05675</name>
    <name evidence="7" type="ORF">ODY43_00950</name>
</gene>
<dbReference type="KEGG" id="aun:AWM73_04380"/>
<feature type="transmembrane region" description="Helical" evidence="6">
    <location>
        <begin position="49"/>
        <end position="73"/>
    </location>
</feature>
<dbReference type="EMBL" id="JAOTML010000001">
    <property type="protein sequence ID" value="MCY3052573.1"/>
    <property type="molecule type" value="Genomic_DNA"/>
</dbReference>
<dbReference type="Proteomes" id="UP001069145">
    <property type="component" value="Unassembled WGS sequence"/>
</dbReference>
<dbReference type="AlphaFoldDB" id="A0A0X8FEL3"/>
<reference evidence="7" key="2">
    <citation type="submission" date="2022-09" db="EMBL/GenBank/DDBJ databases">
        <title>Aerococcus urinae taxonomy study.</title>
        <authorList>
            <person name="Christensen J."/>
            <person name="Senneby E."/>
        </authorList>
    </citation>
    <scope>NUCLEOTIDE SEQUENCE</scope>
    <source>
        <strain evidence="7">NLD-066-U95</strain>
    </source>
</reference>
<dbReference type="GeneID" id="35767693"/>
<dbReference type="GO" id="GO:0022857">
    <property type="term" value="F:transmembrane transporter activity"/>
    <property type="evidence" value="ECO:0007669"/>
    <property type="project" value="InterPro"/>
</dbReference>
<dbReference type="GO" id="GO:0005886">
    <property type="term" value="C:plasma membrane"/>
    <property type="evidence" value="ECO:0007669"/>
    <property type="project" value="UniProtKB-SubCell"/>
</dbReference>
<keyword evidence="3 6" id="KW-0812">Transmembrane</keyword>
<dbReference type="PANTHER" id="PTHR32196:SF69">
    <property type="entry name" value="BRANCHED-CHAIN AMINO ACID TRANSPORT SYSTEM, PERMEASE PROTEIN"/>
    <property type="match status" value="1"/>
</dbReference>
<feature type="transmembrane region" description="Helical" evidence="6">
    <location>
        <begin position="85"/>
        <end position="104"/>
    </location>
</feature>
<feature type="transmembrane region" description="Helical" evidence="6">
    <location>
        <begin position="267"/>
        <end position="284"/>
    </location>
</feature>
<dbReference type="InterPro" id="IPR001851">
    <property type="entry name" value="ABC_transp_permease"/>
</dbReference>
<name>A0A0X8FEL3_9LACT</name>
<evidence type="ECO:0000256" key="2">
    <source>
        <dbReference type="ARBA" id="ARBA00022475"/>
    </source>
</evidence>
<evidence type="ECO:0000256" key="6">
    <source>
        <dbReference type="SAM" id="Phobius"/>
    </source>
</evidence>
<evidence type="ECO:0000256" key="3">
    <source>
        <dbReference type="ARBA" id="ARBA00022692"/>
    </source>
</evidence>
<keyword evidence="2" id="KW-1003">Cell membrane</keyword>
<dbReference type="Proteomes" id="UP000594771">
    <property type="component" value="Chromosome"/>
</dbReference>
<keyword evidence="10" id="KW-1185">Reference proteome</keyword>
<evidence type="ECO:0000313" key="8">
    <source>
        <dbReference type="EMBL" id="QPS00886.1"/>
    </source>
</evidence>
<protein>
    <submittedName>
        <fullName evidence="8">ABC transporter permease</fullName>
    </submittedName>
</protein>
<dbReference type="Pfam" id="PF02653">
    <property type="entry name" value="BPD_transp_2"/>
    <property type="match status" value="1"/>
</dbReference>
<evidence type="ECO:0000313" key="9">
    <source>
        <dbReference type="Proteomes" id="UP000594771"/>
    </source>
</evidence>
<feature type="transmembrane region" description="Helical" evidence="6">
    <location>
        <begin position="204"/>
        <end position="224"/>
    </location>
</feature>
<feature type="transmembrane region" description="Helical" evidence="6">
    <location>
        <begin position="236"/>
        <end position="255"/>
    </location>
</feature>
<proteinExistence type="predicted"/>
<feature type="transmembrane region" description="Helical" evidence="6">
    <location>
        <begin position="12"/>
        <end position="29"/>
    </location>
</feature>
<evidence type="ECO:0000313" key="7">
    <source>
        <dbReference type="EMBL" id="MCY3052573.1"/>
    </source>
</evidence>
<evidence type="ECO:0000313" key="10">
    <source>
        <dbReference type="Proteomes" id="UP001069145"/>
    </source>
</evidence>
<dbReference type="EMBL" id="CP065662">
    <property type="protein sequence ID" value="QPS00886.1"/>
    <property type="molecule type" value="Genomic_DNA"/>
</dbReference>
<keyword evidence="4 6" id="KW-1133">Transmembrane helix</keyword>